<evidence type="ECO:0000256" key="1">
    <source>
        <dbReference type="SAM" id="MobiDB-lite"/>
    </source>
</evidence>
<accession>A0A074RSE7</accession>
<evidence type="ECO:0000313" key="3">
    <source>
        <dbReference type="Proteomes" id="UP000027456"/>
    </source>
</evidence>
<feature type="region of interest" description="Disordered" evidence="1">
    <location>
        <begin position="155"/>
        <end position="214"/>
    </location>
</feature>
<organism evidence="2 3">
    <name type="scientific">Rhizoctonia solani 123E</name>
    <dbReference type="NCBI Taxonomy" id="1423351"/>
    <lineage>
        <taxon>Eukaryota</taxon>
        <taxon>Fungi</taxon>
        <taxon>Dikarya</taxon>
        <taxon>Basidiomycota</taxon>
        <taxon>Agaricomycotina</taxon>
        <taxon>Agaricomycetes</taxon>
        <taxon>Cantharellales</taxon>
        <taxon>Ceratobasidiaceae</taxon>
        <taxon>Rhizoctonia</taxon>
    </lineage>
</organism>
<protein>
    <submittedName>
        <fullName evidence="2">Uncharacterized protein</fullName>
    </submittedName>
</protein>
<sequence>MTAFAGYYVAPEVWTAWMNSNPKHRPWITGSSGAIDLIEESLRERNIGAYFGVQTVPVPPSVSTKCRPRFGLVANMVMEEPNYREGAFSIMIFRRRHSRRAYIPPRPDSKCDLTGRRILKRYIGLDVSRWRTLWFDEESYEAPYDAKFLKPKVRTERGDVNHKSGNGTRDKAETKTRSAAGSKGEGEDQGGEEGKENKDAQVEVGQIEGHKIQL</sequence>
<dbReference type="Proteomes" id="UP000027456">
    <property type="component" value="Unassembled WGS sequence"/>
</dbReference>
<dbReference type="AlphaFoldDB" id="A0A074RSE7"/>
<keyword evidence="3" id="KW-1185">Reference proteome</keyword>
<name>A0A074RSE7_9AGAM</name>
<gene>
    <name evidence="2" type="ORF">V565_087460</name>
</gene>
<reference evidence="2 3" key="1">
    <citation type="submission" date="2013-12" db="EMBL/GenBank/DDBJ databases">
        <authorList>
            <person name="Cubeta M."/>
            <person name="Pakala S."/>
            <person name="Fedorova N."/>
            <person name="Thomas E."/>
            <person name="Dean R."/>
            <person name="Jabaji S."/>
            <person name="Neate S."/>
            <person name="Toda T."/>
            <person name="Tavantzis S."/>
            <person name="Vilgalys R."/>
            <person name="Bharathan N."/>
            <person name="Pakala S."/>
            <person name="Losada L.S."/>
            <person name="Zafar N."/>
            <person name="Nierman W."/>
        </authorList>
    </citation>
    <scope>NUCLEOTIDE SEQUENCE [LARGE SCALE GENOMIC DNA]</scope>
    <source>
        <strain evidence="2 3">123E</strain>
    </source>
</reference>
<dbReference type="HOGENOM" id="CLU_132797_0_0_1"/>
<dbReference type="EMBL" id="AZST01000291">
    <property type="protein sequence ID" value="KEP50051.1"/>
    <property type="molecule type" value="Genomic_DNA"/>
</dbReference>
<feature type="compositionally biased region" description="Basic and acidic residues" evidence="1">
    <location>
        <begin position="155"/>
        <end position="176"/>
    </location>
</feature>
<evidence type="ECO:0000313" key="2">
    <source>
        <dbReference type="EMBL" id="KEP50051.1"/>
    </source>
</evidence>
<dbReference type="OrthoDB" id="3210020at2759"/>
<feature type="compositionally biased region" description="Basic and acidic residues" evidence="1">
    <location>
        <begin position="192"/>
        <end position="201"/>
    </location>
</feature>
<proteinExistence type="predicted"/>
<comment type="caution">
    <text evidence="2">The sequence shown here is derived from an EMBL/GenBank/DDBJ whole genome shotgun (WGS) entry which is preliminary data.</text>
</comment>